<dbReference type="Proteomes" id="UP000698924">
    <property type="component" value="Unassembled WGS sequence"/>
</dbReference>
<dbReference type="AlphaFoldDB" id="A0AA40ZT73"/>
<evidence type="ECO:0000313" key="2">
    <source>
        <dbReference type="EMBL" id="MBM6857169.1"/>
    </source>
</evidence>
<dbReference type="Pfam" id="PF12990">
    <property type="entry name" value="DUF3874"/>
    <property type="match status" value="1"/>
</dbReference>
<feature type="domain" description="DUF3874" evidence="1">
    <location>
        <begin position="3"/>
        <end position="49"/>
    </location>
</feature>
<proteinExistence type="predicted"/>
<reference evidence="2 3" key="1">
    <citation type="journal article" date="2021" name="Sci. Rep.">
        <title>The distribution of antibiotic resistance genes in chicken gut microbiota commensals.</title>
        <authorList>
            <person name="Juricova H."/>
            <person name="Matiasovicova J."/>
            <person name="Kubasova T."/>
            <person name="Cejkova D."/>
            <person name="Rychlik I."/>
        </authorList>
    </citation>
    <scope>NUCLEOTIDE SEQUENCE [LARGE SCALE GENOMIC DNA]</scope>
    <source>
        <strain evidence="2 3">An421</strain>
    </source>
</reference>
<gene>
    <name evidence="2" type="ORF">H6D15_06065</name>
</gene>
<evidence type="ECO:0000259" key="1">
    <source>
        <dbReference type="Pfam" id="PF12990"/>
    </source>
</evidence>
<comment type="caution">
    <text evidence="2">The sequence shown here is derived from an EMBL/GenBank/DDBJ whole genome shotgun (WGS) entry which is preliminary data.</text>
</comment>
<protein>
    <submittedName>
        <fullName evidence="2">DUF3874 domain-containing protein</fullName>
    </submittedName>
</protein>
<feature type="non-terminal residue" evidence="2">
    <location>
        <position position="1"/>
    </location>
</feature>
<sequence>RLMSAADIYAILKRKNPAALKDCSCTSFSRLLAQLGRRVHTRYGNGYWVKKR</sequence>
<evidence type="ECO:0000313" key="3">
    <source>
        <dbReference type="Proteomes" id="UP000698924"/>
    </source>
</evidence>
<accession>A0AA40ZT73</accession>
<organism evidence="2 3">
    <name type="scientific">Caecibacteroides pullorum</name>
    <dbReference type="NCBI Taxonomy" id="2725562"/>
    <lineage>
        <taxon>Bacteria</taxon>
        <taxon>Pseudomonadati</taxon>
        <taxon>Bacteroidota</taxon>
        <taxon>Bacteroidia</taxon>
        <taxon>Bacteroidales</taxon>
        <taxon>Bacteroidaceae</taxon>
        <taxon>Caecibacteroides</taxon>
    </lineage>
</organism>
<dbReference type="InterPro" id="IPR024450">
    <property type="entry name" value="DUF3874"/>
</dbReference>
<dbReference type="EMBL" id="JACJMO010000006">
    <property type="protein sequence ID" value="MBM6857169.1"/>
    <property type="molecule type" value="Genomic_DNA"/>
</dbReference>
<keyword evidence="3" id="KW-1185">Reference proteome</keyword>
<name>A0AA40ZT73_9BACT</name>